<protein>
    <recommendedName>
        <fullName evidence="2">Primase C-terminal 1 domain-containing protein</fullName>
    </recommendedName>
</protein>
<name>A0A645CGF3_9ZZZZ</name>
<comment type="caution">
    <text evidence="1">The sequence shown here is derived from an EMBL/GenBank/DDBJ whole genome shotgun (WGS) entry which is preliminary data.</text>
</comment>
<reference evidence="1" key="1">
    <citation type="submission" date="2019-08" db="EMBL/GenBank/DDBJ databases">
        <authorList>
            <person name="Kucharzyk K."/>
            <person name="Murdoch R.W."/>
            <person name="Higgins S."/>
            <person name="Loffler F."/>
        </authorList>
    </citation>
    <scope>NUCLEOTIDE SEQUENCE</scope>
</reference>
<dbReference type="AlphaFoldDB" id="A0A645CGF3"/>
<sequence>MRDLIIAVGQRANSKTWKNTRITWEQLSQKLSETIRTSETVEEYKHFVKDAKQEAKDHGGFVGGKLKTPQRLKNNVEYSSLVTLDLDDATPSLLKCYEDNFQYTSCLYSTHGHRDDSPRFRIIIPLSRDVEGDEYVAISRLLADEIGIEQVDPVSFTTNQLMYWPSTPSDGNYIYRKVEKNLLNPDSFLAKYPNWNDLTSLPKKAKETHVSSGKPGRKQADPLTKDGIVGVFNRAYSISEAIDVFLGDIYEKAGGNRYKYIPSSSVAGAINYDDKLSKELTRLAVEANLQVRKIGFKPYIAPALSSGAISIIYTLEGKWHYSSNYLAGVYMGAKNRNTAAGLEIEKIKMPDELFARIKHTYENLIKFNK</sequence>
<evidence type="ECO:0000313" key="1">
    <source>
        <dbReference type="EMBL" id="MPM76030.1"/>
    </source>
</evidence>
<accession>A0A645CGF3</accession>
<proteinExistence type="predicted"/>
<organism evidence="1">
    <name type="scientific">bioreactor metagenome</name>
    <dbReference type="NCBI Taxonomy" id="1076179"/>
    <lineage>
        <taxon>unclassified sequences</taxon>
        <taxon>metagenomes</taxon>
        <taxon>ecological metagenomes</taxon>
    </lineage>
</organism>
<dbReference type="EMBL" id="VSSQ01027025">
    <property type="protein sequence ID" value="MPM76030.1"/>
    <property type="molecule type" value="Genomic_DNA"/>
</dbReference>
<evidence type="ECO:0008006" key="2">
    <source>
        <dbReference type="Google" id="ProtNLM"/>
    </source>
</evidence>
<gene>
    <name evidence="1" type="ORF">SDC9_123025</name>
</gene>